<dbReference type="SUPFAM" id="SSF88946">
    <property type="entry name" value="Sigma2 domain of RNA polymerase sigma factors"/>
    <property type="match status" value="1"/>
</dbReference>
<comment type="similarity">
    <text evidence="1">Belongs to the sigma-70 factor family. ECF subfamily.</text>
</comment>
<evidence type="ECO:0000256" key="1">
    <source>
        <dbReference type="ARBA" id="ARBA00010641"/>
    </source>
</evidence>
<evidence type="ECO:0000313" key="7">
    <source>
        <dbReference type="EMBL" id="RAO75009.1"/>
    </source>
</evidence>
<dbReference type="OrthoDB" id="9797134at2"/>
<evidence type="ECO:0000259" key="6">
    <source>
        <dbReference type="Pfam" id="PF22029"/>
    </source>
</evidence>
<dbReference type="PANTHER" id="PTHR43133">
    <property type="entry name" value="RNA POLYMERASE ECF-TYPE SIGMA FACTO"/>
    <property type="match status" value="1"/>
</dbReference>
<protein>
    <submittedName>
        <fullName evidence="7">RNA polymerase subunit sigma-70</fullName>
    </submittedName>
</protein>
<dbReference type="GO" id="GO:0016987">
    <property type="term" value="F:sigma factor activity"/>
    <property type="evidence" value="ECO:0007669"/>
    <property type="project" value="UniProtKB-KW"/>
</dbReference>
<evidence type="ECO:0000313" key="8">
    <source>
        <dbReference type="Proteomes" id="UP000248926"/>
    </source>
</evidence>
<evidence type="ECO:0000256" key="4">
    <source>
        <dbReference type="ARBA" id="ARBA00023163"/>
    </source>
</evidence>
<dbReference type="PANTHER" id="PTHR43133:SF25">
    <property type="entry name" value="RNA POLYMERASE SIGMA FACTOR RFAY-RELATED"/>
    <property type="match status" value="1"/>
</dbReference>
<dbReference type="Proteomes" id="UP000248926">
    <property type="component" value="Unassembled WGS sequence"/>
</dbReference>
<evidence type="ECO:0000259" key="5">
    <source>
        <dbReference type="Pfam" id="PF08281"/>
    </source>
</evidence>
<dbReference type="CDD" id="cd06171">
    <property type="entry name" value="Sigma70_r4"/>
    <property type="match status" value="1"/>
</dbReference>
<sequence length="163" mass="17698">MNSSDAMREGLIALLPRLRRLARALAGQMDDADDLVQIVLERALARSGQWRPDAALDKWVFAIARNAWRDELRARHRSQALFAPEEAGDAVADNANTPSVQKLALAKALAALPPDHREVVALVLIEGMSYSEAADMLEVPVGTVTSRLARARTALQAHLGTEA</sequence>
<dbReference type="Gene3D" id="1.10.1740.10">
    <property type="match status" value="1"/>
</dbReference>
<dbReference type="Gene3D" id="1.10.10.10">
    <property type="entry name" value="Winged helix-like DNA-binding domain superfamily/Winged helix DNA-binding domain"/>
    <property type="match status" value="1"/>
</dbReference>
<gene>
    <name evidence="7" type="ORF">CA260_12895</name>
</gene>
<dbReference type="InterPro" id="IPR013325">
    <property type="entry name" value="RNA_pol_sigma_r2"/>
</dbReference>
<accession>A0A328NYR5</accession>
<dbReference type="InterPro" id="IPR053866">
    <property type="entry name" value="PhyR_sigma2"/>
</dbReference>
<organism evidence="7 8">
    <name type="scientific">Dyella jiangningensis</name>
    <dbReference type="NCBI Taxonomy" id="1379159"/>
    <lineage>
        <taxon>Bacteria</taxon>
        <taxon>Pseudomonadati</taxon>
        <taxon>Pseudomonadota</taxon>
        <taxon>Gammaproteobacteria</taxon>
        <taxon>Lysobacterales</taxon>
        <taxon>Rhodanobacteraceae</taxon>
        <taxon>Dyella</taxon>
    </lineage>
</organism>
<evidence type="ECO:0000256" key="3">
    <source>
        <dbReference type="ARBA" id="ARBA00023082"/>
    </source>
</evidence>
<keyword evidence="3" id="KW-0731">Sigma factor</keyword>
<dbReference type="Pfam" id="PF08281">
    <property type="entry name" value="Sigma70_r4_2"/>
    <property type="match status" value="1"/>
</dbReference>
<dbReference type="InterPro" id="IPR039425">
    <property type="entry name" value="RNA_pol_sigma-70-like"/>
</dbReference>
<dbReference type="NCBIfam" id="TIGR02937">
    <property type="entry name" value="sigma70-ECF"/>
    <property type="match status" value="1"/>
</dbReference>
<keyword evidence="4" id="KW-0804">Transcription</keyword>
<dbReference type="RefSeq" id="WP_111983504.1">
    <property type="nucleotide sequence ID" value="NZ_NFZS01000004.1"/>
</dbReference>
<dbReference type="InterPro" id="IPR013324">
    <property type="entry name" value="RNA_pol_sigma_r3/r4-like"/>
</dbReference>
<dbReference type="GO" id="GO:0003677">
    <property type="term" value="F:DNA binding"/>
    <property type="evidence" value="ECO:0007669"/>
    <property type="project" value="InterPro"/>
</dbReference>
<dbReference type="SUPFAM" id="SSF88659">
    <property type="entry name" value="Sigma3 and sigma4 domains of RNA polymerase sigma factors"/>
    <property type="match status" value="1"/>
</dbReference>
<feature type="domain" description="PhyR sigma2" evidence="6">
    <location>
        <begin position="13"/>
        <end position="63"/>
    </location>
</feature>
<feature type="domain" description="RNA polymerase sigma factor 70 region 4 type 2" evidence="5">
    <location>
        <begin position="103"/>
        <end position="155"/>
    </location>
</feature>
<dbReference type="InterPro" id="IPR036388">
    <property type="entry name" value="WH-like_DNA-bd_sf"/>
</dbReference>
<dbReference type="EMBL" id="NFZS01000004">
    <property type="protein sequence ID" value="RAO75009.1"/>
    <property type="molecule type" value="Genomic_DNA"/>
</dbReference>
<evidence type="ECO:0000256" key="2">
    <source>
        <dbReference type="ARBA" id="ARBA00023015"/>
    </source>
</evidence>
<dbReference type="GO" id="GO:0006352">
    <property type="term" value="P:DNA-templated transcription initiation"/>
    <property type="evidence" value="ECO:0007669"/>
    <property type="project" value="InterPro"/>
</dbReference>
<name>A0A328NYR5_9GAMM</name>
<dbReference type="InterPro" id="IPR014284">
    <property type="entry name" value="RNA_pol_sigma-70_dom"/>
</dbReference>
<keyword evidence="8" id="KW-1185">Reference proteome</keyword>
<dbReference type="AlphaFoldDB" id="A0A328NYR5"/>
<dbReference type="InterPro" id="IPR013249">
    <property type="entry name" value="RNA_pol_sigma70_r4_t2"/>
</dbReference>
<keyword evidence="2" id="KW-0805">Transcription regulation</keyword>
<comment type="caution">
    <text evidence="7">The sequence shown here is derived from an EMBL/GenBank/DDBJ whole genome shotgun (WGS) entry which is preliminary data.</text>
</comment>
<proteinExistence type="inferred from homology"/>
<reference evidence="7 8" key="1">
    <citation type="journal article" date="2018" name="Genet. Mol. Biol.">
        <title>The genome sequence of Dyella jiangningensis FCAV SCS01 from a lignocellulose-decomposing microbial consortium metagenome reveals potential for biotechnological applications.</title>
        <authorList>
            <person name="Desiderato J.G."/>
            <person name="Alvarenga D.O."/>
            <person name="Constancio M.T.L."/>
            <person name="Alves L.M.C."/>
            <person name="Varani A.M."/>
        </authorList>
    </citation>
    <scope>NUCLEOTIDE SEQUENCE [LARGE SCALE GENOMIC DNA]</scope>
    <source>
        <strain evidence="7 8">FCAV SCS01</strain>
    </source>
</reference>
<dbReference type="Pfam" id="PF22029">
    <property type="entry name" value="PhyR_sigma2"/>
    <property type="match status" value="1"/>
</dbReference>